<feature type="domain" description="Multidrug resistance protein MdtA-like alpha-helical hairpin" evidence="3">
    <location>
        <begin position="106"/>
        <end position="174"/>
    </location>
</feature>
<sequence>MKLRMIEHRMKTTNLLFCTLIGIGLAGLASAQSKPAPPSVVVAPATMQELQKQDEFVGRVVADQSVDLQARVEGILEEVNFTEGGTVKKSDVLFRIEKRKYAASVDSAQAALKSAQASAQSDKADLDRQQTLFNKGDIPQAILDTAKATYAEGQAAVDEAIADLKIAQIDLDYTEIVSPLDGRIGLSAVDAGNIVDSDSGVLATVSSIDPILVSFFVSEPVLLRERRNGSITQNDINLSTQITLADGGVFPSDGKVTYVGDSVGQDTGTVELRATFANSDGVLIPGQFVTVSLSDPEDPKVLTVPRNAVQFDKQGYFVFSVDGKNTVHRMNIEIGTQSATRTQVKSGLKEGDRVVVQGLQKIHNGLVVKPVDSQS</sequence>
<dbReference type="Pfam" id="PF25944">
    <property type="entry name" value="Beta-barrel_RND"/>
    <property type="match status" value="1"/>
</dbReference>
<dbReference type="AlphaFoldDB" id="A0A1X6ZND4"/>
<keyword evidence="8" id="KW-1185">Reference proteome</keyword>
<dbReference type="InterPro" id="IPR006143">
    <property type="entry name" value="RND_pump_MFP"/>
</dbReference>
<dbReference type="GO" id="GO:0005886">
    <property type="term" value="C:plasma membrane"/>
    <property type="evidence" value="ECO:0007669"/>
    <property type="project" value="TreeGrafter"/>
</dbReference>
<dbReference type="GO" id="GO:0022857">
    <property type="term" value="F:transmembrane transporter activity"/>
    <property type="evidence" value="ECO:0007669"/>
    <property type="project" value="InterPro"/>
</dbReference>
<proteinExistence type="inferred from homology"/>
<reference evidence="8" key="1">
    <citation type="submission" date="2017-03" db="EMBL/GenBank/DDBJ databases">
        <authorList>
            <person name="Rodrigo-Torres L."/>
            <person name="Arahal R.D."/>
            <person name="Lucena T."/>
        </authorList>
    </citation>
    <scope>NUCLEOTIDE SEQUENCE [LARGE SCALE GENOMIC DNA]</scope>
    <source>
        <strain evidence="8">CECT 8411</strain>
    </source>
</reference>
<feature type="domain" description="Multidrug resistance protein MdtA-like beta-barrel" evidence="5">
    <location>
        <begin position="210"/>
        <end position="293"/>
    </location>
</feature>
<evidence type="ECO:0000313" key="8">
    <source>
        <dbReference type="Proteomes" id="UP000193778"/>
    </source>
</evidence>
<dbReference type="InterPro" id="IPR058626">
    <property type="entry name" value="MdtA-like_b-barrel"/>
</dbReference>
<dbReference type="NCBIfam" id="TIGR01730">
    <property type="entry name" value="RND_mfp"/>
    <property type="match status" value="1"/>
</dbReference>
<dbReference type="Gene3D" id="2.40.30.170">
    <property type="match status" value="1"/>
</dbReference>
<dbReference type="InterPro" id="IPR058625">
    <property type="entry name" value="MdtA-like_BSH"/>
</dbReference>
<evidence type="ECO:0000313" key="7">
    <source>
        <dbReference type="EMBL" id="SLN54785.1"/>
    </source>
</evidence>
<dbReference type="Pfam" id="PF25917">
    <property type="entry name" value="BSH_RND"/>
    <property type="match status" value="1"/>
</dbReference>
<evidence type="ECO:0000259" key="6">
    <source>
        <dbReference type="Pfam" id="PF25989"/>
    </source>
</evidence>
<dbReference type="EMBL" id="FWFP01000007">
    <property type="protein sequence ID" value="SLN54785.1"/>
    <property type="molecule type" value="Genomic_DNA"/>
</dbReference>
<dbReference type="GO" id="GO:0046677">
    <property type="term" value="P:response to antibiotic"/>
    <property type="evidence" value="ECO:0007669"/>
    <property type="project" value="TreeGrafter"/>
</dbReference>
<dbReference type="Gene3D" id="2.40.420.20">
    <property type="match status" value="1"/>
</dbReference>
<evidence type="ECO:0000259" key="4">
    <source>
        <dbReference type="Pfam" id="PF25917"/>
    </source>
</evidence>
<feature type="chain" id="PRO_5012304508" evidence="2">
    <location>
        <begin position="32"/>
        <end position="375"/>
    </location>
</feature>
<evidence type="ECO:0000259" key="5">
    <source>
        <dbReference type="Pfam" id="PF25944"/>
    </source>
</evidence>
<dbReference type="Pfam" id="PF25989">
    <property type="entry name" value="YknX_C"/>
    <property type="match status" value="1"/>
</dbReference>
<dbReference type="InterPro" id="IPR058637">
    <property type="entry name" value="YknX-like_C"/>
</dbReference>
<keyword evidence="2" id="KW-0732">Signal</keyword>
<protein>
    <submittedName>
        <fullName evidence="7">Efflux pump periplasmic linker BepF</fullName>
    </submittedName>
</protein>
<dbReference type="InterPro" id="IPR058624">
    <property type="entry name" value="MdtA-like_HH"/>
</dbReference>
<feature type="signal peptide" evidence="2">
    <location>
        <begin position="1"/>
        <end position="31"/>
    </location>
</feature>
<evidence type="ECO:0000256" key="1">
    <source>
        <dbReference type="ARBA" id="ARBA00009477"/>
    </source>
</evidence>
<dbReference type="Pfam" id="PF25876">
    <property type="entry name" value="HH_MFP_RND"/>
    <property type="match status" value="1"/>
</dbReference>
<evidence type="ECO:0000259" key="3">
    <source>
        <dbReference type="Pfam" id="PF25876"/>
    </source>
</evidence>
<name>A0A1X6ZND4_9RHOB</name>
<dbReference type="GO" id="GO:0030313">
    <property type="term" value="C:cell envelope"/>
    <property type="evidence" value="ECO:0007669"/>
    <property type="project" value="UniProtKB-SubCell"/>
</dbReference>
<dbReference type="SUPFAM" id="SSF111369">
    <property type="entry name" value="HlyD-like secretion proteins"/>
    <property type="match status" value="1"/>
</dbReference>
<feature type="domain" description="Multidrug resistance protein MdtA-like barrel-sandwich hybrid" evidence="4">
    <location>
        <begin position="65"/>
        <end position="198"/>
    </location>
</feature>
<evidence type="ECO:0000256" key="2">
    <source>
        <dbReference type="SAM" id="SignalP"/>
    </source>
</evidence>
<accession>A0A1X6ZND4</accession>
<organism evidence="7 8">
    <name type="scientific">Ruegeria meonggei</name>
    <dbReference type="NCBI Taxonomy" id="1446476"/>
    <lineage>
        <taxon>Bacteria</taxon>
        <taxon>Pseudomonadati</taxon>
        <taxon>Pseudomonadota</taxon>
        <taxon>Alphaproteobacteria</taxon>
        <taxon>Rhodobacterales</taxon>
        <taxon>Roseobacteraceae</taxon>
        <taxon>Ruegeria</taxon>
    </lineage>
</organism>
<dbReference type="Proteomes" id="UP000193778">
    <property type="component" value="Unassembled WGS sequence"/>
</dbReference>
<comment type="similarity">
    <text evidence="1">Belongs to the membrane fusion protein (MFP) (TC 8.A.1) family.</text>
</comment>
<dbReference type="Gene3D" id="2.40.50.100">
    <property type="match status" value="1"/>
</dbReference>
<gene>
    <name evidence="7" type="primary">bepF_2</name>
    <name evidence="7" type="ORF">RUM8411_02654</name>
</gene>
<dbReference type="PANTHER" id="PTHR30158">
    <property type="entry name" value="ACRA/E-RELATED COMPONENT OF DRUG EFFLUX TRANSPORTER"/>
    <property type="match status" value="1"/>
</dbReference>
<dbReference type="Gene3D" id="1.10.287.470">
    <property type="entry name" value="Helix hairpin bin"/>
    <property type="match status" value="1"/>
</dbReference>
<feature type="domain" description="YknX-like C-terminal permuted SH3-like" evidence="6">
    <location>
        <begin position="301"/>
        <end position="369"/>
    </location>
</feature>